<evidence type="ECO:0000313" key="1">
    <source>
        <dbReference type="EMBL" id="AAM07306.1"/>
    </source>
</evidence>
<dbReference type="KEGG" id="mac:MA_3955"/>
<name>Q8TJ33_METAC</name>
<dbReference type="EnsemblBacteria" id="AAM07306">
    <property type="protein sequence ID" value="AAM07306"/>
    <property type="gene ID" value="MA_3955"/>
</dbReference>
<evidence type="ECO:0000313" key="2">
    <source>
        <dbReference type="Proteomes" id="UP000002487"/>
    </source>
</evidence>
<proteinExistence type="predicted"/>
<dbReference type="HOGENOM" id="CLU_1656856_0_0_2"/>
<reference evidence="1 2" key="1">
    <citation type="journal article" date="2002" name="Genome Res.">
        <title>The genome of Methanosarcina acetivorans reveals extensive metabolic and physiological diversity.</title>
        <authorList>
            <person name="Galagan J.E."/>
            <person name="Nusbaum C."/>
            <person name="Roy A."/>
            <person name="Endrizzi M.G."/>
            <person name="Macdonald P."/>
            <person name="FitzHugh W."/>
            <person name="Calvo S."/>
            <person name="Engels R."/>
            <person name="Smirnov S."/>
            <person name="Atnoor D."/>
            <person name="Brown A."/>
            <person name="Allen N."/>
            <person name="Naylor J."/>
            <person name="Stange-Thomann N."/>
            <person name="DeArellano K."/>
            <person name="Johnson R."/>
            <person name="Linton L."/>
            <person name="McEwan P."/>
            <person name="McKernan K."/>
            <person name="Talamas J."/>
            <person name="Tirrell A."/>
            <person name="Ye W."/>
            <person name="Zimmer A."/>
            <person name="Barber R.D."/>
            <person name="Cann I."/>
            <person name="Graham D.E."/>
            <person name="Grahame D.A."/>
            <person name="Guss A."/>
            <person name="Hedderich R."/>
            <person name="Ingram-Smith C."/>
            <person name="Kuettner C.H."/>
            <person name="Krzycki J.A."/>
            <person name="Leigh J.A."/>
            <person name="Li W."/>
            <person name="Liu J."/>
            <person name="Mukhopadhyay B."/>
            <person name="Reeve J.N."/>
            <person name="Smith K."/>
            <person name="Springer T.A."/>
            <person name="Umayam L.A."/>
            <person name="White O."/>
            <person name="White R.H."/>
            <person name="de Macario E.C."/>
            <person name="Ferry J.G."/>
            <person name="Jarrell K.F."/>
            <person name="Jing H."/>
            <person name="Macario A.J.L."/>
            <person name="Paulsen I."/>
            <person name="Pritchett M."/>
            <person name="Sowers K.R."/>
            <person name="Swanson R.V."/>
            <person name="Zinder S.H."/>
            <person name="Lander E."/>
            <person name="Metcalf W.W."/>
            <person name="Birren B."/>
        </authorList>
    </citation>
    <scope>NUCLEOTIDE SEQUENCE [LARGE SCALE GENOMIC DNA]</scope>
    <source>
        <strain evidence="2">ATCC 35395 / DSM 2834 / JCM 12185 / C2A</strain>
    </source>
</reference>
<dbReference type="EMBL" id="AE010299">
    <property type="protein sequence ID" value="AAM07306.1"/>
    <property type="molecule type" value="Genomic_DNA"/>
</dbReference>
<dbReference type="Proteomes" id="UP000002487">
    <property type="component" value="Chromosome"/>
</dbReference>
<accession>Q8TJ33</accession>
<keyword evidence="2" id="KW-1185">Reference proteome</keyword>
<gene>
    <name evidence="1" type="ordered locus">MA_3955</name>
</gene>
<sequence length="159" mass="18124">MFGIKKMLYFNVLIPIGQGYSVPAFKMELVCQHFLQKVQPVNGVPDLLWLIQQLFTTCFFLNGRNPQEFGKIYAFIQKAVEQPASLYEIIRSPEVRLEGFFVFRSLLHLCSQYPGFNIVPGVQTISQILQGCSCLLDKIRNFKSPLLVIVSFSSGVKRN</sequence>
<dbReference type="InParanoid" id="Q8TJ33"/>
<dbReference type="AlphaFoldDB" id="Q8TJ33"/>
<organism evidence="1 2">
    <name type="scientific">Methanosarcina acetivorans (strain ATCC 35395 / DSM 2834 / JCM 12185 / C2A)</name>
    <dbReference type="NCBI Taxonomy" id="188937"/>
    <lineage>
        <taxon>Archaea</taxon>
        <taxon>Methanobacteriati</taxon>
        <taxon>Methanobacteriota</taxon>
        <taxon>Stenosarchaea group</taxon>
        <taxon>Methanomicrobia</taxon>
        <taxon>Methanosarcinales</taxon>
        <taxon>Methanosarcinaceae</taxon>
        <taxon>Methanosarcina</taxon>
    </lineage>
</organism>
<protein>
    <submittedName>
        <fullName evidence="1">Uncharacterized protein</fullName>
    </submittedName>
</protein>